<dbReference type="EMBL" id="LGRX02007114">
    <property type="protein sequence ID" value="KAK3275620.1"/>
    <property type="molecule type" value="Genomic_DNA"/>
</dbReference>
<feature type="non-terminal residue" evidence="3">
    <location>
        <position position="1"/>
    </location>
</feature>
<feature type="compositionally biased region" description="Polar residues" evidence="1">
    <location>
        <begin position="1122"/>
        <end position="1132"/>
    </location>
</feature>
<name>A0AAE0GCC8_9CHLO</name>
<feature type="transmembrane region" description="Helical" evidence="2">
    <location>
        <begin position="892"/>
        <end position="914"/>
    </location>
</feature>
<evidence type="ECO:0000256" key="1">
    <source>
        <dbReference type="SAM" id="MobiDB-lite"/>
    </source>
</evidence>
<feature type="region of interest" description="Disordered" evidence="1">
    <location>
        <begin position="1122"/>
        <end position="1143"/>
    </location>
</feature>
<dbReference type="PANTHER" id="PTHR11319:SF35">
    <property type="entry name" value="OUTER MEMBRANE PROTEIN PMPC-RELATED"/>
    <property type="match status" value="1"/>
</dbReference>
<dbReference type="SUPFAM" id="SSF51126">
    <property type="entry name" value="Pectin lyase-like"/>
    <property type="match status" value="1"/>
</dbReference>
<organism evidence="3 4">
    <name type="scientific">Cymbomonas tetramitiformis</name>
    <dbReference type="NCBI Taxonomy" id="36881"/>
    <lineage>
        <taxon>Eukaryota</taxon>
        <taxon>Viridiplantae</taxon>
        <taxon>Chlorophyta</taxon>
        <taxon>Pyramimonadophyceae</taxon>
        <taxon>Pyramimonadales</taxon>
        <taxon>Pyramimonadaceae</taxon>
        <taxon>Cymbomonas</taxon>
    </lineage>
</organism>
<evidence type="ECO:0000313" key="4">
    <source>
        <dbReference type="Proteomes" id="UP001190700"/>
    </source>
</evidence>
<dbReference type="PANTHER" id="PTHR11319">
    <property type="entry name" value="G PROTEIN-COUPLED RECEPTOR-RELATED"/>
    <property type="match status" value="1"/>
</dbReference>
<keyword evidence="4" id="KW-1185">Reference proteome</keyword>
<gene>
    <name evidence="3" type="ORF">CYMTET_16262</name>
</gene>
<feature type="transmembrane region" description="Helical" evidence="2">
    <location>
        <begin position="784"/>
        <end position="805"/>
    </location>
</feature>
<feature type="transmembrane region" description="Helical" evidence="2">
    <location>
        <begin position="991"/>
        <end position="1017"/>
    </location>
</feature>
<keyword evidence="2" id="KW-0812">Transmembrane</keyword>
<comment type="caution">
    <text evidence="3">The sequence shown here is derived from an EMBL/GenBank/DDBJ whole genome shotgun (WGS) entry which is preliminary data.</text>
</comment>
<keyword evidence="2" id="KW-1133">Transmembrane helix</keyword>
<sequence length="1517" mass="164853">FFFAAALQPRALAEEGALLPCCQAEDYPAVQLSAVTLALVGGLVGGASPTALHGGAIRLEYGSNALLSHCHVLRNFADTTGGALYIVESQIAVQDSSLDENLGYISAGMLYMKNSEMALGGCQMTSNLAAITFGGVAFMEDSLLAIQNSKMRSNVAVSGGALYSNGNRSYSVITNSTFVENAVSSDGGALYNSHAASVHLVDSVISFNEAVGGGGGIATQMFSSLSLDGCLMESNTVLSGYGGAISLSFSKFGMTRTRVVNNIAANGGALFGEYFQAVLEASVLVRNSAEKSGGAMLIKNGTVMLLEMLLEENNATDGGALALEVTSDDLPQSKMLAAPVIQLLGMGTNNFFGEIVSLPTDAQLSFQGTANISCTVSAVESLFSSNAAMLSGGAVLVHAHTMLEGRNCTFWGNTVHEVNGIGGAVAVHSGALGLSLDGSRLYRNQVADGLGGALFIEDDSVLPASLSRLEFANNSAMLTGGDSLYWVIQTTNTQPVAHLCEGCTGIEGRMATNPVHFSVLVNDSATGSTTRNLSGWYVDTAVLMVSSGEAIEGPLRYVARDFYGNAVSINLDLDILVALDENCSSIVGIFGGKEPYSHGIATFPLLTLTGPPTYQCHTLFIPSVEIERGWMSVEVVFQFAECHAGDVHDEGSDLCEPCEPGKLKFDATSAPCVACPEGLDCPGGNVFVVKQGYWVAPSAALCDVDDMSCFLDRVSECEVAEACESEGTRTATSPAEVTSLELCNAEEYSAGVLCSGSFVPVCASGYIRPSLVAECERCPPLHNALVTFCVWCCMFLVLIYGALWVCRKNILRGREEVLTSASDARIAMEICMAYLTVLAQIVSIYDSKYLINAIGLASIHLGFLTFQVGTLTGVRCVLHHLVPHVAPQYNEFWANFCASCAQPFAIPLGFALVFQLESLWHRLCHRTQESHMARVHASYIFLTFFAMVLIHPSVGTMMCQIFRCESYYYTEAEKKLWLFMDTTTQCISHTWLLGSIASAVVLLVFVFGFPTALYLVMKNLRHWVKIRVSLADFKRREHMLATGLWWTQDGNGASLSYENLVELEHQCESGGGHAMVGDTVEVYVMRWSFIEVANDATMQNVPGLGKNRPKWLSRVFSGPVTVNRSPSPTNSARRLEAGSPRGWTSKRLSTLSKSATRRAGIASWALTQRVLMLDRQKSKKVHPMEDSEGQENPLPWRMFMLDGSVMNVQLSSSNRRSDGIGRTTYLPITRLDDYEHILGQFYSPYKDEFYFWQCWEISRRLVQTSLILTVQLALGEKFAAVWALTVATLSIAVHHRCLPYESNALNELQLAMLVNVFIIQLSIVYMMMTEDQEDGLKEGITWFLVALQFTVLFFGVTLVIPAFKKQFLLLWETTNAVSLQVRRQVTLTNYATMRNMINIIREVKRAGTPDILKSSTSSVTAVDPFSTMDIPSNESSTMQSVLNGILRHSEHDTPPADVIRQSIREDGEEDIAEEPLVDSDRYSRMVIPGSMLPPQAGFIDKLQFNPPSEDVRESTSI</sequence>
<feature type="transmembrane region" description="Helical" evidence="2">
    <location>
        <begin position="935"/>
        <end position="954"/>
    </location>
</feature>
<dbReference type="InterPro" id="IPR011050">
    <property type="entry name" value="Pectin_lyase_fold/virulence"/>
</dbReference>
<reference evidence="3 4" key="1">
    <citation type="journal article" date="2015" name="Genome Biol. Evol.">
        <title>Comparative Genomics of a Bacterivorous Green Alga Reveals Evolutionary Causalities and Consequences of Phago-Mixotrophic Mode of Nutrition.</title>
        <authorList>
            <person name="Burns J.A."/>
            <person name="Paasch A."/>
            <person name="Narechania A."/>
            <person name="Kim E."/>
        </authorList>
    </citation>
    <scope>NUCLEOTIDE SEQUENCE [LARGE SCALE GENOMIC DNA]</scope>
    <source>
        <strain evidence="3 4">PLY_AMNH</strain>
    </source>
</reference>
<protein>
    <submittedName>
        <fullName evidence="3">Uncharacterized protein</fullName>
    </submittedName>
</protein>
<feature type="transmembrane region" description="Helical" evidence="2">
    <location>
        <begin position="1310"/>
        <end position="1328"/>
    </location>
</feature>
<dbReference type="Proteomes" id="UP001190700">
    <property type="component" value="Unassembled WGS sequence"/>
</dbReference>
<keyword evidence="2" id="KW-0472">Membrane</keyword>
<feature type="transmembrane region" description="Helical" evidence="2">
    <location>
        <begin position="1340"/>
        <end position="1363"/>
    </location>
</feature>
<proteinExistence type="predicted"/>
<evidence type="ECO:0000313" key="3">
    <source>
        <dbReference type="EMBL" id="KAK3275620.1"/>
    </source>
</evidence>
<evidence type="ECO:0000256" key="2">
    <source>
        <dbReference type="SAM" id="Phobius"/>
    </source>
</evidence>
<accession>A0AAE0GCC8</accession>